<keyword evidence="3" id="KW-1185">Reference proteome</keyword>
<evidence type="ECO:0000313" key="3">
    <source>
        <dbReference type="Proteomes" id="UP000555411"/>
    </source>
</evidence>
<evidence type="ECO:0000313" key="2">
    <source>
        <dbReference type="EMBL" id="MBC2836524.1"/>
    </source>
</evidence>
<feature type="coiled-coil region" evidence="1">
    <location>
        <begin position="63"/>
        <end position="113"/>
    </location>
</feature>
<protein>
    <submittedName>
        <fullName evidence="2">Uncharacterized protein</fullName>
    </submittedName>
</protein>
<reference evidence="2 3" key="1">
    <citation type="journal article" date="2017" name="Int. J. Syst. Evol. Microbiol.">
        <title>Gemmobacter straminiformis sp. nov., isolated from an artificial fountain.</title>
        <authorList>
            <person name="Kang J.Y."/>
            <person name="Kim M.J."/>
            <person name="Chun J."/>
            <person name="Son K.P."/>
            <person name="Jahng K.Y."/>
        </authorList>
    </citation>
    <scope>NUCLEOTIDE SEQUENCE [LARGE SCALE GENOMIC DNA]</scope>
    <source>
        <strain evidence="2 3">CAM-8</strain>
    </source>
</reference>
<organism evidence="2 3">
    <name type="scientific">Paragemmobacter straminiformis</name>
    <dbReference type="NCBI Taxonomy" id="2045119"/>
    <lineage>
        <taxon>Bacteria</taxon>
        <taxon>Pseudomonadati</taxon>
        <taxon>Pseudomonadota</taxon>
        <taxon>Alphaproteobacteria</taxon>
        <taxon>Rhodobacterales</taxon>
        <taxon>Paracoccaceae</taxon>
        <taxon>Paragemmobacter</taxon>
    </lineage>
</organism>
<gene>
    <name evidence="2" type="ORF">H7F16_13475</name>
</gene>
<accession>A0A842IBP7</accession>
<proteinExistence type="predicted"/>
<feature type="coiled-coil region" evidence="1">
    <location>
        <begin position="682"/>
        <end position="709"/>
    </location>
</feature>
<keyword evidence="1" id="KW-0175">Coiled coil</keyword>
<dbReference type="RefSeq" id="WP_185798152.1">
    <property type="nucleotide sequence ID" value="NZ_JACLQD010000004.1"/>
</dbReference>
<dbReference type="EMBL" id="JACLQD010000004">
    <property type="protein sequence ID" value="MBC2836524.1"/>
    <property type="molecule type" value="Genomic_DNA"/>
</dbReference>
<sequence length="911" mass="101361">MTEGQTVTDVAILDWIKKFNAAKGWDTLSVPKPEMLGIKHPGGKLKSSPKSLFAANRDDLGNREDIQKQLDTVKSEVSELKRKLGENLTAAEIETLQEQLLIKLDEQQEQEAELALFDRFDRLTKQVIAAEESIPQDLLAVETSIMDLRDKVEKTPADLSKLDPAELSRLRDFHDMVSGNVERARQEVIPLVQSTEDGTETKLFAAINSKEYKLLFGMLEEAILLLQLGKLAEAKDRIQTVSDKLSEYRTARTGAQPISQQEQLDPALDEILMHCGGLVGTLKHSGFEKCAALREEEVKKLTGRIRTERNAKTPYLAEMFKGEATELLNVLRQDVEAMHKVQSLLGEAMQDSQAMLANGHVHRPKRIQDKIQKYDRGPKSADNVVAALEIRDYARERLKESLAEDLDRAAVKPADLKKTHDGLAARYLKLATELKKLPAEVKSEIDLMILASGQLLDSNSVDALKQADRYLRSIDIFIKNIEGYPTVYADFQKRIDKIETEIKKIGVDYGAYEIGMRAEMDDDCKQLKTSYMTLNQKQVLDRIVALETDVANFRRLCSELRGKKRVAFKMADALNETLDKIGKTLKSSFSNGFITFDGYYGSLRGEVATARADVEKRTESLIEKGTETLITLKTKIDKTRTDLEKMRTDKAKLDPATSLALNAFLIDARGAQAEHDADESKKKDFQAARSEVKAEITEAKKKFAKIKSDPSDLDALETERLNLIKEIEASGAYVDGLKRMTALFPRVRKLAATADDAAEILDGTLEEAAKSCVSKVEILRAHVRGFFDGVIRRAAETTNGNQFDDKSTGYDEAKIKAFLASIVSALPQKAIDDLPSAAALVVKPGLGLAERRDARKAALAHTRALMAVLDGFSPLNHLRVNPFESTAANHLNAARAALPRLEMRLLTAIKE</sequence>
<dbReference type="AlphaFoldDB" id="A0A842IBP7"/>
<name>A0A842IBP7_9RHOB</name>
<evidence type="ECO:0000256" key="1">
    <source>
        <dbReference type="SAM" id="Coils"/>
    </source>
</evidence>
<comment type="caution">
    <text evidence="2">The sequence shown here is derived from an EMBL/GenBank/DDBJ whole genome shotgun (WGS) entry which is preliminary data.</text>
</comment>
<dbReference type="Proteomes" id="UP000555411">
    <property type="component" value="Unassembled WGS sequence"/>
</dbReference>